<reference evidence="4 5" key="1">
    <citation type="submission" date="2020-08" db="EMBL/GenBank/DDBJ databases">
        <title>A Genomic Blueprint of the Chicken Gut Microbiome.</title>
        <authorList>
            <person name="Gilroy R."/>
            <person name="Ravi A."/>
            <person name="Getino M."/>
            <person name="Pursley I."/>
            <person name="Horton D.L."/>
            <person name="Alikhan N.-F."/>
            <person name="Baker D."/>
            <person name="Gharbi K."/>
            <person name="Hall N."/>
            <person name="Watson M."/>
            <person name="Adriaenssens E.M."/>
            <person name="Foster-Nyarko E."/>
            <person name="Jarju S."/>
            <person name="Secka A."/>
            <person name="Antonio M."/>
            <person name="Oren A."/>
            <person name="Chaudhuri R."/>
            <person name="La Ragione R.M."/>
            <person name="Hildebrand F."/>
            <person name="Pallen M.J."/>
        </authorList>
    </citation>
    <scope>NUCLEOTIDE SEQUENCE [LARGE SCALE GENOMIC DNA]</scope>
    <source>
        <strain evidence="4 5">Sa3CUN1</strain>
    </source>
</reference>
<accession>A0ABR8Q4I9</accession>
<comment type="caution">
    <text evidence="4">The sequence shown here is derived from an EMBL/GenBank/DDBJ whole genome shotgun (WGS) entry which is preliminary data.</text>
</comment>
<evidence type="ECO:0000256" key="1">
    <source>
        <dbReference type="ARBA" id="ARBA00022448"/>
    </source>
</evidence>
<evidence type="ECO:0000313" key="5">
    <source>
        <dbReference type="Proteomes" id="UP000640335"/>
    </source>
</evidence>
<keyword evidence="2" id="KW-0653">Protein transport</keyword>
<feature type="coiled-coil region" evidence="3">
    <location>
        <begin position="111"/>
        <end position="138"/>
    </location>
</feature>
<dbReference type="EMBL" id="JACSQZ010000029">
    <property type="protein sequence ID" value="MBD7915327.1"/>
    <property type="molecule type" value="Genomic_DNA"/>
</dbReference>
<keyword evidence="5" id="KW-1185">Reference proteome</keyword>
<dbReference type="Proteomes" id="UP000640335">
    <property type="component" value="Unassembled WGS sequence"/>
</dbReference>
<protein>
    <submittedName>
        <fullName evidence="4">Flagellar biosynthesis/type III secretory pathway-like protein</fullName>
    </submittedName>
</protein>
<name>A0ABR8Q4I9_9CLOT</name>
<proteinExistence type="predicted"/>
<keyword evidence="3" id="KW-0175">Coiled coil</keyword>
<sequence length="250" mass="28378">MQLSYNLIKNTSALKSSQKTIATNYISRIEAKDIEKEKLDVEQEIRKSYEVLGSNIIKKAKSEAEDIVMRARVISAEIEKKAYEEGYNQGKSNGFEDGYKEALVKVKSDTNEKVKVRIDEAEEILKSANKEYLEYLNLKEEEIINLAFKMASIIAKKELQKDDGIIPLMEDVLEGARAEENIIIRCNTKHVKGIEEKIEYYKKAYAIKGDIFILEDTLMELGNAIIEKNTGKAVVGLDVALEKLETALFK</sequence>
<keyword evidence="1" id="KW-0813">Transport</keyword>
<dbReference type="PANTHER" id="PTHR34982">
    <property type="entry name" value="YOP PROTEINS TRANSLOCATION PROTEIN L"/>
    <property type="match status" value="1"/>
</dbReference>
<evidence type="ECO:0000256" key="2">
    <source>
        <dbReference type="ARBA" id="ARBA00022927"/>
    </source>
</evidence>
<evidence type="ECO:0000313" key="4">
    <source>
        <dbReference type="EMBL" id="MBD7915327.1"/>
    </source>
</evidence>
<dbReference type="RefSeq" id="WP_191750090.1">
    <property type="nucleotide sequence ID" value="NZ_JACSQZ010000029.1"/>
</dbReference>
<dbReference type="PANTHER" id="PTHR34982:SF1">
    <property type="entry name" value="FLAGELLAR ASSEMBLY PROTEIN FLIH"/>
    <property type="match status" value="1"/>
</dbReference>
<dbReference type="InterPro" id="IPR051472">
    <property type="entry name" value="T3SS_Stator/FliH"/>
</dbReference>
<gene>
    <name evidence="4" type="ORF">H9660_09220</name>
</gene>
<organism evidence="4 5">
    <name type="scientific">Clostridium gallinarum</name>
    <dbReference type="NCBI Taxonomy" id="2762246"/>
    <lineage>
        <taxon>Bacteria</taxon>
        <taxon>Bacillati</taxon>
        <taxon>Bacillota</taxon>
        <taxon>Clostridia</taxon>
        <taxon>Eubacteriales</taxon>
        <taxon>Clostridiaceae</taxon>
        <taxon>Clostridium</taxon>
    </lineage>
</organism>
<evidence type="ECO:0000256" key="3">
    <source>
        <dbReference type="SAM" id="Coils"/>
    </source>
</evidence>